<dbReference type="Proteomes" id="UP000002030">
    <property type="component" value="Chromosome"/>
</dbReference>
<dbReference type="InterPro" id="IPR050109">
    <property type="entry name" value="HTH-type_TetR-like_transc_reg"/>
</dbReference>
<dbReference type="EnsemblBacteria" id="ACZ19747">
    <property type="protein sequence ID" value="ACZ19747"/>
    <property type="gene ID" value="Taci_1526"/>
</dbReference>
<accession>D1B6V6</accession>
<dbReference type="PROSITE" id="PS50977">
    <property type="entry name" value="HTH_TETR_2"/>
    <property type="match status" value="1"/>
</dbReference>
<protein>
    <submittedName>
        <fullName evidence="6">Transcriptional regulator, TetR family</fullName>
    </submittedName>
</protein>
<evidence type="ECO:0000259" key="5">
    <source>
        <dbReference type="PROSITE" id="PS50977"/>
    </source>
</evidence>
<dbReference type="PATRIC" id="fig|525903.6.peg.1522"/>
<evidence type="ECO:0000256" key="3">
    <source>
        <dbReference type="ARBA" id="ARBA00023163"/>
    </source>
</evidence>
<dbReference type="HOGENOM" id="CLU_069356_15_11_0"/>
<keyword evidence="2 4" id="KW-0238">DNA-binding</keyword>
<gene>
    <name evidence="6" type="ordered locus">Taci_1526</name>
</gene>
<dbReference type="Gene3D" id="1.10.357.10">
    <property type="entry name" value="Tetracycline Repressor, domain 2"/>
    <property type="match status" value="1"/>
</dbReference>
<organism evidence="6 7">
    <name type="scientific">Thermanaerovibrio acidaminovorans (strain ATCC 49978 / DSM 6589 / Su883)</name>
    <name type="common">Selenomonas acidaminovorans</name>
    <dbReference type="NCBI Taxonomy" id="525903"/>
    <lineage>
        <taxon>Bacteria</taxon>
        <taxon>Thermotogati</taxon>
        <taxon>Synergistota</taxon>
        <taxon>Synergistia</taxon>
        <taxon>Synergistales</taxon>
        <taxon>Synergistaceae</taxon>
        <taxon>Thermanaerovibrio</taxon>
    </lineage>
</organism>
<keyword evidence="3" id="KW-0804">Transcription</keyword>
<sequence length="189" mass="21054">MSSDAKRAIVSSAREIFARRGYDGASVDAIVKSAGVSKGAFYWHFQSKFDLFRRVMEDEVERIVSHFGETPESGLDVVDVIHADGEGLIRRLFQDGCSLPLWFELVLSAHRGVQGMVDLAEALRMRVKEDMRDRLSRARLDLADRGLEDLLCVFFDGIMFNVGIWLDLDSALGLWRRGCGALVGGADRG</sequence>
<dbReference type="PANTHER" id="PTHR30055:SF211">
    <property type="entry name" value="TRANSCRIPTIONAL REGULATOR, TETR FAMILY"/>
    <property type="match status" value="1"/>
</dbReference>
<feature type="DNA-binding region" description="H-T-H motif" evidence="4">
    <location>
        <begin position="26"/>
        <end position="45"/>
    </location>
</feature>
<dbReference type="InterPro" id="IPR001647">
    <property type="entry name" value="HTH_TetR"/>
</dbReference>
<dbReference type="GO" id="GO:0000976">
    <property type="term" value="F:transcription cis-regulatory region binding"/>
    <property type="evidence" value="ECO:0007669"/>
    <property type="project" value="TreeGrafter"/>
</dbReference>
<evidence type="ECO:0000256" key="4">
    <source>
        <dbReference type="PROSITE-ProRule" id="PRU00335"/>
    </source>
</evidence>
<dbReference type="STRING" id="525903.Taci_1526"/>
<keyword evidence="1" id="KW-0805">Transcription regulation</keyword>
<dbReference type="FunFam" id="1.10.10.60:FF:000141">
    <property type="entry name" value="TetR family transcriptional regulator"/>
    <property type="match status" value="1"/>
</dbReference>
<name>D1B6V6_THEAS</name>
<dbReference type="KEGG" id="tai:Taci_1526"/>
<dbReference type="InterPro" id="IPR023772">
    <property type="entry name" value="DNA-bd_HTH_TetR-type_CS"/>
</dbReference>
<dbReference type="AlphaFoldDB" id="D1B6V6"/>
<dbReference type="eggNOG" id="COG1309">
    <property type="taxonomic scope" value="Bacteria"/>
</dbReference>
<dbReference type="OrthoDB" id="9798857at2"/>
<dbReference type="RefSeq" id="WP_012870256.1">
    <property type="nucleotide sequence ID" value="NC_013522.1"/>
</dbReference>
<dbReference type="GO" id="GO:0003700">
    <property type="term" value="F:DNA-binding transcription factor activity"/>
    <property type="evidence" value="ECO:0007669"/>
    <property type="project" value="TreeGrafter"/>
</dbReference>
<dbReference type="Pfam" id="PF00440">
    <property type="entry name" value="TetR_N"/>
    <property type="match status" value="1"/>
</dbReference>
<evidence type="ECO:0000256" key="2">
    <source>
        <dbReference type="ARBA" id="ARBA00023125"/>
    </source>
</evidence>
<dbReference type="InterPro" id="IPR009057">
    <property type="entry name" value="Homeodomain-like_sf"/>
</dbReference>
<feature type="domain" description="HTH tetR-type" evidence="5">
    <location>
        <begin position="3"/>
        <end position="63"/>
    </location>
</feature>
<reference evidence="6 7" key="1">
    <citation type="journal article" date="2009" name="Stand. Genomic Sci.">
        <title>Complete genome sequence of Thermanaerovibrio acidaminovorans type strain (Su883).</title>
        <authorList>
            <person name="Chovatia M."/>
            <person name="Sikorski J."/>
            <person name="Schroder M."/>
            <person name="Lapidus A."/>
            <person name="Nolan M."/>
            <person name="Tice H."/>
            <person name="Glavina Del Rio T."/>
            <person name="Copeland A."/>
            <person name="Cheng J.F."/>
            <person name="Lucas S."/>
            <person name="Chen F."/>
            <person name="Bruce D."/>
            <person name="Goodwin L."/>
            <person name="Pitluck S."/>
            <person name="Ivanova N."/>
            <person name="Mavromatis K."/>
            <person name="Ovchinnikova G."/>
            <person name="Pati A."/>
            <person name="Chen A."/>
            <person name="Palaniappan K."/>
            <person name="Land M."/>
            <person name="Hauser L."/>
            <person name="Chang Y.J."/>
            <person name="Jeffries C.D."/>
            <person name="Chain P."/>
            <person name="Saunders E."/>
            <person name="Detter J.C."/>
            <person name="Brettin T."/>
            <person name="Rohde M."/>
            <person name="Goker M."/>
            <person name="Spring S."/>
            <person name="Bristow J."/>
            <person name="Markowitz V."/>
            <person name="Hugenholtz P."/>
            <person name="Kyrpides N.C."/>
            <person name="Klenk H.P."/>
            <person name="Eisen J.A."/>
        </authorList>
    </citation>
    <scope>NUCLEOTIDE SEQUENCE [LARGE SCALE GENOMIC DNA]</scope>
    <source>
        <strain evidence="7">ATCC 49978 / DSM 6589 / Su883</strain>
    </source>
</reference>
<evidence type="ECO:0000313" key="6">
    <source>
        <dbReference type="EMBL" id="ACZ19747.1"/>
    </source>
</evidence>
<proteinExistence type="predicted"/>
<dbReference type="PROSITE" id="PS01081">
    <property type="entry name" value="HTH_TETR_1"/>
    <property type="match status" value="1"/>
</dbReference>
<dbReference type="EMBL" id="CP001818">
    <property type="protein sequence ID" value="ACZ19747.1"/>
    <property type="molecule type" value="Genomic_DNA"/>
</dbReference>
<dbReference type="PANTHER" id="PTHR30055">
    <property type="entry name" value="HTH-TYPE TRANSCRIPTIONAL REGULATOR RUTR"/>
    <property type="match status" value="1"/>
</dbReference>
<evidence type="ECO:0000313" key="7">
    <source>
        <dbReference type="Proteomes" id="UP000002030"/>
    </source>
</evidence>
<dbReference type="SUPFAM" id="SSF46689">
    <property type="entry name" value="Homeodomain-like"/>
    <property type="match status" value="1"/>
</dbReference>
<keyword evidence="7" id="KW-1185">Reference proteome</keyword>
<dbReference type="PRINTS" id="PR00455">
    <property type="entry name" value="HTHTETR"/>
</dbReference>
<evidence type="ECO:0000256" key="1">
    <source>
        <dbReference type="ARBA" id="ARBA00023015"/>
    </source>
</evidence>